<evidence type="ECO:0000256" key="4">
    <source>
        <dbReference type="ARBA" id="ARBA00022448"/>
    </source>
</evidence>
<evidence type="ECO:0000313" key="11">
    <source>
        <dbReference type="EMBL" id="KAK4887329.1"/>
    </source>
</evidence>
<keyword evidence="4 9" id="KW-0813">Transport</keyword>
<dbReference type="PANTHER" id="PTHR21311:SF0">
    <property type="entry name" value="CONSERVED OLIGOMERIC GOLGI COMPLEX SUBUNIT 8"/>
    <property type="match status" value="1"/>
</dbReference>
<dbReference type="InterPro" id="IPR007255">
    <property type="entry name" value="COG8"/>
</dbReference>
<dbReference type="EMBL" id="JARPUR010000001">
    <property type="protein sequence ID" value="KAK4887329.1"/>
    <property type="molecule type" value="Genomic_DNA"/>
</dbReference>
<evidence type="ECO:0000256" key="3">
    <source>
        <dbReference type="ARBA" id="ARBA00020983"/>
    </source>
</evidence>
<evidence type="ECO:0000256" key="1">
    <source>
        <dbReference type="ARBA" id="ARBA00004395"/>
    </source>
</evidence>
<evidence type="ECO:0000313" key="12">
    <source>
        <dbReference type="Proteomes" id="UP001353858"/>
    </source>
</evidence>
<dbReference type="AlphaFoldDB" id="A0AAN7Q6H3"/>
<dbReference type="GO" id="GO:0006891">
    <property type="term" value="P:intra-Golgi vesicle-mediated transport"/>
    <property type="evidence" value="ECO:0007669"/>
    <property type="project" value="TreeGrafter"/>
</dbReference>
<dbReference type="InterPro" id="IPR016159">
    <property type="entry name" value="Cullin_repeat-like_dom_sf"/>
</dbReference>
<evidence type="ECO:0000256" key="5">
    <source>
        <dbReference type="ARBA" id="ARBA00022927"/>
    </source>
</evidence>
<comment type="similarity">
    <text evidence="2 9">Belongs to the COG8 family.</text>
</comment>
<evidence type="ECO:0000256" key="8">
    <source>
        <dbReference type="ARBA" id="ARBA00031347"/>
    </source>
</evidence>
<dbReference type="PANTHER" id="PTHR21311">
    <property type="entry name" value="CONSERVED OLIGOMERIC GOLGI COMPLEX COMPONENT 8"/>
    <property type="match status" value="1"/>
</dbReference>
<comment type="subcellular location">
    <subcellularLocation>
        <location evidence="1 9">Golgi apparatus membrane</location>
        <topology evidence="1 9">Peripheral membrane protein</topology>
    </subcellularLocation>
</comment>
<comment type="subunit">
    <text evidence="9">Component of the conserved oligomeric Golgi complex which is composed of eight different subunits and is required for normal Golgi morphology and localization.</text>
</comment>
<evidence type="ECO:0000256" key="9">
    <source>
        <dbReference type="PIRNR" id="PIRNR015415"/>
    </source>
</evidence>
<dbReference type="GO" id="GO:0017119">
    <property type="term" value="C:Golgi transport complex"/>
    <property type="evidence" value="ECO:0007669"/>
    <property type="project" value="UniProtKB-UniRule"/>
</dbReference>
<feature type="region of interest" description="Disordered" evidence="10">
    <location>
        <begin position="541"/>
        <end position="575"/>
    </location>
</feature>
<keyword evidence="7 9" id="KW-0472">Membrane</keyword>
<keyword evidence="12" id="KW-1185">Reference proteome</keyword>
<proteinExistence type="inferred from homology"/>
<dbReference type="InterPro" id="IPR016632">
    <property type="entry name" value="COG8_Metazoal_Plant"/>
</dbReference>
<organism evidence="11 12">
    <name type="scientific">Aquatica leii</name>
    <dbReference type="NCBI Taxonomy" id="1421715"/>
    <lineage>
        <taxon>Eukaryota</taxon>
        <taxon>Metazoa</taxon>
        <taxon>Ecdysozoa</taxon>
        <taxon>Arthropoda</taxon>
        <taxon>Hexapoda</taxon>
        <taxon>Insecta</taxon>
        <taxon>Pterygota</taxon>
        <taxon>Neoptera</taxon>
        <taxon>Endopterygota</taxon>
        <taxon>Coleoptera</taxon>
        <taxon>Polyphaga</taxon>
        <taxon>Elateriformia</taxon>
        <taxon>Elateroidea</taxon>
        <taxon>Lampyridae</taxon>
        <taxon>Luciolinae</taxon>
        <taxon>Aquatica</taxon>
    </lineage>
</organism>
<evidence type="ECO:0000256" key="6">
    <source>
        <dbReference type="ARBA" id="ARBA00023034"/>
    </source>
</evidence>
<dbReference type="SUPFAM" id="SSF74788">
    <property type="entry name" value="Cullin repeat-like"/>
    <property type="match status" value="1"/>
</dbReference>
<dbReference type="GO" id="GO:0000139">
    <property type="term" value="C:Golgi membrane"/>
    <property type="evidence" value="ECO:0007669"/>
    <property type="project" value="UniProtKB-SubCell"/>
</dbReference>
<evidence type="ECO:0000256" key="7">
    <source>
        <dbReference type="ARBA" id="ARBA00023136"/>
    </source>
</evidence>
<dbReference type="Pfam" id="PF04124">
    <property type="entry name" value="Dor1"/>
    <property type="match status" value="1"/>
</dbReference>
<evidence type="ECO:0000256" key="10">
    <source>
        <dbReference type="SAM" id="MobiDB-lite"/>
    </source>
</evidence>
<keyword evidence="6 9" id="KW-0333">Golgi apparatus</keyword>
<evidence type="ECO:0000256" key="2">
    <source>
        <dbReference type="ARBA" id="ARBA00006419"/>
    </source>
</evidence>
<keyword evidence="5 9" id="KW-0653">Protein transport</keyword>
<accession>A0AAN7Q6H3</accession>
<dbReference type="PIRSF" id="PIRSF015415">
    <property type="entry name" value="COG8"/>
    <property type="match status" value="1"/>
</dbReference>
<comment type="caution">
    <text evidence="11">The sequence shown here is derived from an EMBL/GenBank/DDBJ whole genome shotgun (WGS) entry which is preliminary data.</text>
</comment>
<reference evidence="12" key="1">
    <citation type="submission" date="2023-01" db="EMBL/GenBank/DDBJ databases">
        <title>Key to firefly adult light organ development and bioluminescence: homeobox transcription factors regulate luciferase expression and transportation to peroxisome.</title>
        <authorList>
            <person name="Fu X."/>
        </authorList>
    </citation>
    <scope>NUCLEOTIDE SEQUENCE [LARGE SCALE GENOMIC DNA]</scope>
</reference>
<gene>
    <name evidence="11" type="ORF">RN001_003600</name>
</gene>
<protein>
    <recommendedName>
        <fullName evidence="3 9">Conserved oligomeric Golgi complex subunit 8</fullName>
        <shortName evidence="9">COG complex subunit 8</shortName>
    </recommendedName>
    <alternativeName>
        <fullName evidence="8 9">Component of oligomeric Golgi complex 8</fullName>
    </alternativeName>
</protein>
<dbReference type="Proteomes" id="UP001353858">
    <property type="component" value="Unassembled WGS sequence"/>
</dbReference>
<sequence>MNLEKENLLNLLFSTEEHNRFQYDVHFNDYLRKMGTLKCEELVKEPAKLNDEKHNILEQTQELAVSNYKTFIQTAECSRNLFDGFNTIENKLTNLLSNIPQFEEKCHTFASNTGGINLLRRLNSLTLTRSAQILEILEVPQLMDSFIKDGLYEDALELATYVRRLYNKHSDIPIFKSILDEINKSWLIMLHHLLIQLKQDLQLSRCLQIVSYLRRMEVFTEAELRLKFLQAREVWLKHCLNSIENISANYHINKTIEVTRVNLFSIITQYKAIFNDDDHSSTILNKQHNVNENVIFFSWIRDRIHEFLTTLENDLSKEVTSIESILGQCMYFGLSFSRVGCDFRGSMVPIFNKAILNNFSKHVQKATLNFEKNMERFTLINKNHPNVPWKSKNNDPVQPPESLLEFYPLAEYLNQILMAFNELRLCAPIAIVQDVIKCLENSLIFISKSILILYGQEQQAFTSNARDAFTRLCLSFVDDLIPYVQKCINIIYPPNHISSHINCSIQNLQRLGIIVIDKDEIIEPLSHLLPVKIEPVISSEQSFSDAKQGNEDVKTNIETSQTEPKDNNEEAESAE</sequence>
<dbReference type="GO" id="GO:0015031">
    <property type="term" value="P:protein transport"/>
    <property type="evidence" value="ECO:0007669"/>
    <property type="project" value="UniProtKB-UniRule"/>
</dbReference>
<name>A0AAN7Q6H3_9COLE</name>